<gene>
    <name evidence="1" type="ORF">NSCI0253_LOCUS27848</name>
</gene>
<reference evidence="1" key="1">
    <citation type="submission" date="2021-01" db="EMBL/GenBank/DDBJ databases">
        <authorList>
            <person name="Corre E."/>
            <person name="Pelletier E."/>
            <person name="Niang G."/>
            <person name="Scheremetjew M."/>
            <person name="Finn R."/>
            <person name="Kale V."/>
            <person name="Holt S."/>
            <person name="Cochrane G."/>
            <person name="Meng A."/>
            <person name="Brown T."/>
            <person name="Cohen L."/>
        </authorList>
    </citation>
    <scope>NUCLEOTIDE SEQUENCE</scope>
</reference>
<dbReference type="SUPFAM" id="SSF117281">
    <property type="entry name" value="Kelch motif"/>
    <property type="match status" value="2"/>
</dbReference>
<accession>A0A7S1F9I8</accession>
<dbReference type="AlphaFoldDB" id="A0A7S1F9I8"/>
<dbReference type="PANTHER" id="PTHR45632">
    <property type="entry name" value="LD33804P"/>
    <property type="match status" value="1"/>
</dbReference>
<dbReference type="SMART" id="SM00612">
    <property type="entry name" value="Kelch"/>
    <property type="match status" value="6"/>
</dbReference>
<dbReference type="Gene3D" id="2.120.10.80">
    <property type="entry name" value="Kelch-type beta propeller"/>
    <property type="match status" value="2"/>
</dbReference>
<name>A0A7S1F9I8_NOCSC</name>
<dbReference type="Pfam" id="PF01344">
    <property type="entry name" value="Kelch_1"/>
    <property type="match status" value="2"/>
</dbReference>
<dbReference type="EMBL" id="HBFQ01039297">
    <property type="protein sequence ID" value="CAD8853497.1"/>
    <property type="molecule type" value="Transcribed_RNA"/>
</dbReference>
<organism evidence="1">
    <name type="scientific">Noctiluca scintillans</name>
    <name type="common">Sea sparkle</name>
    <name type="synonym">Red tide dinoflagellate</name>
    <dbReference type="NCBI Taxonomy" id="2966"/>
    <lineage>
        <taxon>Eukaryota</taxon>
        <taxon>Sar</taxon>
        <taxon>Alveolata</taxon>
        <taxon>Dinophyceae</taxon>
        <taxon>Noctilucales</taxon>
        <taxon>Noctilucaceae</taxon>
        <taxon>Noctiluca</taxon>
    </lineage>
</organism>
<dbReference type="Pfam" id="PF24681">
    <property type="entry name" value="Kelch_KLHDC2_KLHL20_DRC7"/>
    <property type="match status" value="1"/>
</dbReference>
<evidence type="ECO:0000313" key="1">
    <source>
        <dbReference type="EMBL" id="CAD8853497.1"/>
    </source>
</evidence>
<protein>
    <submittedName>
        <fullName evidence="1">Uncharacterized protein</fullName>
    </submittedName>
</protein>
<dbReference type="InterPro" id="IPR015915">
    <property type="entry name" value="Kelch-typ_b-propeller"/>
</dbReference>
<dbReference type="InterPro" id="IPR006652">
    <property type="entry name" value="Kelch_1"/>
</dbReference>
<sequence length="328" mass="35682">MASMREGIGRAGLGAVSHGDAIFLVGGHNSAGPLRKLERFVPDPGKTRGGTWDALPDMLARRSYLAAVGVASRIFAVGGSADGRALNTIESFCPSGVEWEHWFQMPPMQTKRTLHAAAMGQDTLFVTGGFDGTRDMATTECYDPATNTWKWKDVMNVKRSYHAMCPASYVDERGERHSCLYSLGGQNRLDEHGLRALDSVEAFDLHSERWYDKAPLPEGRLGAAAGTLVDALGEEWIYVCGGSNGDETLCTAVRYHVRTNGWSDAPPMAKQRLGHVAAVQGNKLYVFGGFDGTEALDTFEVFDPIEGCWGSLLKMGVRDEADLEARDA</sequence>
<proteinExistence type="predicted"/>